<reference evidence="2" key="1">
    <citation type="submission" date="2022-05" db="EMBL/GenBank/DDBJ databases">
        <title>Halomonas geminus sp. nov. and Halomonas llamarensis sp. nov. isolated from high-altitude salars of the Atacama Desert.</title>
        <authorList>
            <person name="Hintersatz C."/>
            <person name="Rojas L.A."/>
            <person name="Wei T.-S."/>
            <person name="Kutschke S."/>
            <person name="Lehmann F."/>
            <person name="Jain R."/>
            <person name="Pollmann K."/>
        </authorList>
    </citation>
    <scope>NUCLEOTIDE SEQUENCE</scope>
    <source>
        <strain evidence="2">ATCHA</strain>
    </source>
</reference>
<feature type="transmembrane region" description="Helical" evidence="1">
    <location>
        <begin position="37"/>
        <end position="58"/>
    </location>
</feature>
<keyword evidence="1" id="KW-0472">Membrane</keyword>
<protein>
    <recommendedName>
        <fullName evidence="4">Transmembrane protein</fullName>
    </recommendedName>
</protein>
<gene>
    <name evidence="2" type="ORF">M8006_12810</name>
</gene>
<feature type="transmembrane region" description="Helical" evidence="1">
    <location>
        <begin position="95"/>
        <end position="118"/>
    </location>
</feature>
<proteinExistence type="predicted"/>
<dbReference type="EMBL" id="JAMJPJ010000023">
    <property type="protein sequence ID" value="MCL7930845.1"/>
    <property type="molecule type" value="Genomic_DNA"/>
</dbReference>
<keyword evidence="1" id="KW-1133">Transmembrane helix</keyword>
<feature type="transmembrane region" description="Helical" evidence="1">
    <location>
        <begin position="12"/>
        <end position="31"/>
    </location>
</feature>
<evidence type="ECO:0000313" key="2">
    <source>
        <dbReference type="EMBL" id="MCL7930845.1"/>
    </source>
</evidence>
<accession>A0ABT0STS4</accession>
<feature type="transmembrane region" description="Helical" evidence="1">
    <location>
        <begin position="70"/>
        <end position="89"/>
    </location>
</feature>
<evidence type="ECO:0000313" key="3">
    <source>
        <dbReference type="Proteomes" id="UP001165308"/>
    </source>
</evidence>
<comment type="caution">
    <text evidence="2">The sequence shown here is derived from an EMBL/GenBank/DDBJ whole genome shotgun (WGS) entry which is preliminary data.</text>
</comment>
<keyword evidence="1" id="KW-0812">Transmembrane</keyword>
<evidence type="ECO:0008006" key="4">
    <source>
        <dbReference type="Google" id="ProtNLM"/>
    </source>
</evidence>
<evidence type="ECO:0000256" key="1">
    <source>
        <dbReference type="SAM" id="Phobius"/>
    </source>
</evidence>
<keyword evidence="3" id="KW-1185">Reference proteome</keyword>
<organism evidence="2 3">
    <name type="scientific">Halomonas llamarensis</name>
    <dbReference type="NCBI Taxonomy" id="2945104"/>
    <lineage>
        <taxon>Bacteria</taxon>
        <taxon>Pseudomonadati</taxon>
        <taxon>Pseudomonadota</taxon>
        <taxon>Gammaproteobacteria</taxon>
        <taxon>Oceanospirillales</taxon>
        <taxon>Halomonadaceae</taxon>
        <taxon>Halomonas</taxon>
    </lineage>
</organism>
<dbReference type="RefSeq" id="WP_250082796.1">
    <property type="nucleotide sequence ID" value="NZ_JAMJPJ010000023.1"/>
</dbReference>
<dbReference type="Proteomes" id="UP001165308">
    <property type="component" value="Unassembled WGS sequence"/>
</dbReference>
<name>A0ABT0STS4_9GAMM</name>
<sequence>MTPATMFTPERMSVALGLCVVMLATLPRYIAGGHDTHQSLLLMASAAVLALVVIQWRFLTSAARQRLPLLLGKLALWLLLGIAIMALWHSLMSDWFSWELLLSHGTTLGLLIHSLSLWRSVKS</sequence>